<comment type="caution">
    <text evidence="1">The sequence shown here is derived from an EMBL/GenBank/DDBJ whole genome shotgun (WGS) entry which is preliminary data.</text>
</comment>
<keyword evidence="2" id="KW-1185">Reference proteome</keyword>
<dbReference type="AlphaFoldDB" id="A0A4R6TS34"/>
<dbReference type="RefSeq" id="WP_133581820.1">
    <property type="nucleotide sequence ID" value="NZ_SNYJ01000020.1"/>
</dbReference>
<reference evidence="1 2" key="1">
    <citation type="submission" date="2019-03" db="EMBL/GenBank/DDBJ databases">
        <title>Genomic Encyclopedia of Type Strains, Phase IV (KMG-IV): sequencing the most valuable type-strain genomes for metagenomic binning, comparative biology and taxonomic classification.</title>
        <authorList>
            <person name="Goeker M."/>
        </authorList>
    </citation>
    <scope>NUCLEOTIDE SEQUENCE [LARGE SCALE GENOMIC DNA]</scope>
    <source>
        <strain evidence="1 2">DSM 28697</strain>
    </source>
</reference>
<dbReference type="Proteomes" id="UP000295632">
    <property type="component" value="Unassembled WGS sequence"/>
</dbReference>
<evidence type="ECO:0000313" key="1">
    <source>
        <dbReference type="EMBL" id="TDQ36081.1"/>
    </source>
</evidence>
<gene>
    <name evidence="1" type="ORF">EV213_12012</name>
</gene>
<dbReference type="OrthoDB" id="2381628at2"/>
<name>A0A4R6TS34_9BACI</name>
<organism evidence="1 2">
    <name type="scientific">Aureibacillus halotolerans</name>
    <dbReference type="NCBI Taxonomy" id="1508390"/>
    <lineage>
        <taxon>Bacteria</taxon>
        <taxon>Bacillati</taxon>
        <taxon>Bacillota</taxon>
        <taxon>Bacilli</taxon>
        <taxon>Bacillales</taxon>
        <taxon>Bacillaceae</taxon>
        <taxon>Aureibacillus</taxon>
    </lineage>
</organism>
<protein>
    <submittedName>
        <fullName evidence="1">Uncharacterized protein</fullName>
    </submittedName>
</protein>
<dbReference type="EMBL" id="SNYJ01000020">
    <property type="protein sequence ID" value="TDQ36081.1"/>
    <property type="molecule type" value="Genomic_DNA"/>
</dbReference>
<proteinExistence type="predicted"/>
<sequence>MFNDFMTIKELQGELKLSHKQRELGITLSTEELVVQKPHLNYHIKLEDIVSIRPFEAPKFNRVSVRTGTTEAREVATMAKNGDHYQFHIKRALVHRRSGKAEIGTTSIVVPMRAKYVKRIAAFSGMSGWLV</sequence>
<evidence type="ECO:0000313" key="2">
    <source>
        <dbReference type="Proteomes" id="UP000295632"/>
    </source>
</evidence>
<accession>A0A4R6TS34</accession>